<accession>A0ABT5U1I0</accession>
<name>A0ABT5U1I0_9MICO</name>
<evidence type="ECO:0000313" key="1">
    <source>
        <dbReference type="EMBL" id="MDD9207354.1"/>
    </source>
</evidence>
<proteinExistence type="predicted"/>
<dbReference type="EMBL" id="JARACI010001090">
    <property type="protein sequence ID" value="MDD9207354.1"/>
    <property type="molecule type" value="Genomic_DNA"/>
</dbReference>
<sequence length="69" mass="7410">MEPDAPEGRRWAEEELGKAVYQDEPSPLERLAQWFLDLLEAVTDLGGTTPPQLVPVAVVLLAAGVLAVA</sequence>
<evidence type="ECO:0008006" key="3">
    <source>
        <dbReference type="Google" id="ProtNLM"/>
    </source>
</evidence>
<protein>
    <recommendedName>
        <fullName evidence="3">DUF4129 domain-containing protein</fullName>
    </recommendedName>
</protein>
<keyword evidence="2" id="KW-1185">Reference proteome</keyword>
<evidence type="ECO:0000313" key="2">
    <source>
        <dbReference type="Proteomes" id="UP001165561"/>
    </source>
</evidence>
<feature type="non-terminal residue" evidence="1">
    <location>
        <position position="69"/>
    </location>
</feature>
<dbReference type="Proteomes" id="UP001165561">
    <property type="component" value="Unassembled WGS sequence"/>
</dbReference>
<reference evidence="1" key="1">
    <citation type="submission" date="2023-02" db="EMBL/GenBank/DDBJ databases">
        <title>Georgenia sp.10Sc9-8, isolated from a soil sample collected from the Taklamakan desert.</title>
        <authorList>
            <person name="Liu S."/>
        </authorList>
    </citation>
    <scope>NUCLEOTIDE SEQUENCE</scope>
    <source>
        <strain evidence="1">10Sc9-8</strain>
    </source>
</reference>
<gene>
    <name evidence="1" type="ORF">PU560_12885</name>
</gene>
<organism evidence="1 2">
    <name type="scientific">Georgenia halotolerans</name>
    <dbReference type="NCBI Taxonomy" id="3028317"/>
    <lineage>
        <taxon>Bacteria</taxon>
        <taxon>Bacillati</taxon>
        <taxon>Actinomycetota</taxon>
        <taxon>Actinomycetes</taxon>
        <taxon>Micrococcales</taxon>
        <taxon>Bogoriellaceae</taxon>
        <taxon>Georgenia</taxon>
    </lineage>
</organism>
<comment type="caution">
    <text evidence="1">The sequence shown here is derived from an EMBL/GenBank/DDBJ whole genome shotgun (WGS) entry which is preliminary data.</text>
</comment>